<organism evidence="1 2">
    <name type="scientific">Perkinsus chesapeaki</name>
    <name type="common">Clam parasite</name>
    <name type="synonym">Perkinsus andrewsi</name>
    <dbReference type="NCBI Taxonomy" id="330153"/>
    <lineage>
        <taxon>Eukaryota</taxon>
        <taxon>Sar</taxon>
        <taxon>Alveolata</taxon>
        <taxon>Perkinsozoa</taxon>
        <taxon>Perkinsea</taxon>
        <taxon>Perkinsida</taxon>
        <taxon>Perkinsidae</taxon>
        <taxon>Perkinsus</taxon>
    </lineage>
</organism>
<name>A0A7J6KL88_PERCH</name>
<accession>A0A7J6KL88</accession>
<evidence type="ECO:0000313" key="1">
    <source>
        <dbReference type="EMBL" id="KAF4647449.1"/>
    </source>
</evidence>
<sequence>TPTLFEAAQRVQQLLGLDEARLLGTSSTSTTDLLGADDSATTQLTDEDLDILSEPPKSIYALLDTGSAVSLVKASFVKTLPNQAKVEKETSRTFVTASGDSLCILGSILANVAIGTEHYSVDLHIVQDLPVLLLLGNDVLIEKDAIIDLPN</sequence>
<dbReference type="Pfam" id="PF13975">
    <property type="entry name" value="gag-asp_proteas"/>
    <property type="match status" value="1"/>
</dbReference>
<dbReference type="Proteomes" id="UP000591131">
    <property type="component" value="Unassembled WGS sequence"/>
</dbReference>
<comment type="caution">
    <text evidence="1">The sequence shown here is derived from an EMBL/GenBank/DDBJ whole genome shotgun (WGS) entry which is preliminary data.</text>
</comment>
<feature type="non-terminal residue" evidence="1">
    <location>
        <position position="151"/>
    </location>
</feature>
<dbReference type="GO" id="GO:0006508">
    <property type="term" value="P:proteolysis"/>
    <property type="evidence" value="ECO:0007669"/>
    <property type="project" value="InterPro"/>
</dbReference>
<dbReference type="EMBL" id="JAAPAO010002599">
    <property type="protein sequence ID" value="KAF4647449.1"/>
    <property type="molecule type" value="Genomic_DNA"/>
</dbReference>
<dbReference type="AlphaFoldDB" id="A0A7J6KL88"/>
<dbReference type="Gene3D" id="2.40.70.10">
    <property type="entry name" value="Acid Proteases"/>
    <property type="match status" value="1"/>
</dbReference>
<feature type="non-terminal residue" evidence="1">
    <location>
        <position position="1"/>
    </location>
</feature>
<dbReference type="PROSITE" id="PS00141">
    <property type="entry name" value="ASP_PROTEASE"/>
    <property type="match status" value="1"/>
</dbReference>
<reference evidence="1 2" key="1">
    <citation type="submission" date="2020-04" db="EMBL/GenBank/DDBJ databases">
        <title>Perkinsus chesapeaki whole genome sequence.</title>
        <authorList>
            <person name="Bogema D.R."/>
        </authorList>
    </citation>
    <scope>NUCLEOTIDE SEQUENCE [LARGE SCALE GENOMIC DNA]</scope>
    <source>
        <strain evidence="1">ATCC PRA-425</strain>
    </source>
</reference>
<dbReference type="GO" id="GO:0004190">
    <property type="term" value="F:aspartic-type endopeptidase activity"/>
    <property type="evidence" value="ECO:0007669"/>
    <property type="project" value="InterPro"/>
</dbReference>
<gene>
    <name evidence="1" type="ORF">FOL47_004558</name>
</gene>
<dbReference type="InterPro" id="IPR021109">
    <property type="entry name" value="Peptidase_aspartic_dom_sf"/>
</dbReference>
<evidence type="ECO:0008006" key="3">
    <source>
        <dbReference type="Google" id="ProtNLM"/>
    </source>
</evidence>
<protein>
    <recommendedName>
        <fullName evidence="3">Peptidase A2 domain-containing protein</fullName>
    </recommendedName>
</protein>
<evidence type="ECO:0000313" key="2">
    <source>
        <dbReference type="Proteomes" id="UP000591131"/>
    </source>
</evidence>
<dbReference type="SUPFAM" id="SSF50630">
    <property type="entry name" value="Acid proteases"/>
    <property type="match status" value="1"/>
</dbReference>
<proteinExistence type="predicted"/>
<dbReference type="InterPro" id="IPR001969">
    <property type="entry name" value="Aspartic_peptidase_AS"/>
</dbReference>
<keyword evidence="2" id="KW-1185">Reference proteome</keyword>
<dbReference type="CDD" id="cd00303">
    <property type="entry name" value="retropepsin_like"/>
    <property type="match status" value="1"/>
</dbReference>